<dbReference type="GeneID" id="54488696"/>
<dbReference type="GO" id="GO:0032259">
    <property type="term" value="P:methylation"/>
    <property type="evidence" value="ECO:0007669"/>
    <property type="project" value="UniProtKB-KW"/>
</dbReference>
<keyword evidence="3" id="KW-0489">Methyltransferase</keyword>
<dbReference type="EMBL" id="ML996584">
    <property type="protein sequence ID" value="KAF2753297.1"/>
    <property type="molecule type" value="Genomic_DNA"/>
</dbReference>
<dbReference type="PANTHER" id="PTHR48418:SF1">
    <property type="entry name" value="TRNA WYBUTOSINE-SYNTHESIZING PROTEIN 3"/>
    <property type="match status" value="1"/>
</dbReference>
<proteinExistence type="inferred from homology"/>
<comment type="similarity">
    <text evidence="1">Belongs to the TYW3 family.</text>
</comment>
<dbReference type="SUPFAM" id="SSF111278">
    <property type="entry name" value="SSo0622-like"/>
    <property type="match status" value="1"/>
</dbReference>
<feature type="domain" description="tRNA wybutosine-synthesizing protein" evidence="9">
    <location>
        <begin position="8"/>
        <end position="247"/>
    </location>
</feature>
<keyword evidence="6" id="KW-0819">tRNA processing</keyword>
<keyword evidence="5" id="KW-0949">S-adenosyl-L-methionine</keyword>
<dbReference type="Pfam" id="PF02676">
    <property type="entry name" value="TYW3"/>
    <property type="match status" value="1"/>
</dbReference>
<evidence type="ECO:0000313" key="11">
    <source>
        <dbReference type="Proteomes" id="UP000799437"/>
    </source>
</evidence>
<evidence type="ECO:0000256" key="8">
    <source>
        <dbReference type="ARBA" id="ARBA00049202"/>
    </source>
</evidence>
<dbReference type="RefSeq" id="XP_033595748.1">
    <property type="nucleotide sequence ID" value="XM_033747642.1"/>
</dbReference>
<dbReference type="OrthoDB" id="263283at2759"/>
<protein>
    <recommendedName>
        <fullName evidence="2">tRNA(Phe) 7-[(3-amino-3-carboxypropyl)-4-demethylwyosine(37)-N(4)]-methyltransferase</fullName>
        <ecNumber evidence="2">2.1.1.282</ecNumber>
    </recommendedName>
    <alternativeName>
        <fullName evidence="7">tRNA(Phe) 7-((3-amino-3-carboxypropyl)-4-demethylwyosine(37)-N(4))-methyltransferase</fullName>
    </alternativeName>
</protein>
<organism evidence="10 11">
    <name type="scientific">Pseudovirgaria hyperparasitica</name>
    <dbReference type="NCBI Taxonomy" id="470096"/>
    <lineage>
        <taxon>Eukaryota</taxon>
        <taxon>Fungi</taxon>
        <taxon>Dikarya</taxon>
        <taxon>Ascomycota</taxon>
        <taxon>Pezizomycotina</taxon>
        <taxon>Dothideomycetes</taxon>
        <taxon>Dothideomycetes incertae sedis</taxon>
        <taxon>Acrospermales</taxon>
        <taxon>Acrospermaceae</taxon>
        <taxon>Pseudovirgaria</taxon>
    </lineage>
</organism>
<dbReference type="PANTHER" id="PTHR48418">
    <property type="entry name" value="TRNA WYBUTOSINE-SYNTHESIZING PROTEIN 3"/>
    <property type="match status" value="1"/>
</dbReference>
<dbReference type="InterPro" id="IPR036602">
    <property type="entry name" value="tRNA_yW-synthesising-like_sf"/>
</dbReference>
<dbReference type="GO" id="GO:0008168">
    <property type="term" value="F:methyltransferase activity"/>
    <property type="evidence" value="ECO:0007669"/>
    <property type="project" value="UniProtKB-KW"/>
</dbReference>
<evidence type="ECO:0000256" key="2">
    <source>
        <dbReference type="ARBA" id="ARBA00012750"/>
    </source>
</evidence>
<evidence type="ECO:0000256" key="4">
    <source>
        <dbReference type="ARBA" id="ARBA00022679"/>
    </source>
</evidence>
<evidence type="ECO:0000313" key="10">
    <source>
        <dbReference type="EMBL" id="KAF2753297.1"/>
    </source>
</evidence>
<evidence type="ECO:0000256" key="5">
    <source>
        <dbReference type="ARBA" id="ARBA00022691"/>
    </source>
</evidence>
<gene>
    <name evidence="10" type="ORF">EJ05DRAFT_504948</name>
</gene>
<dbReference type="GO" id="GO:0008033">
    <property type="term" value="P:tRNA processing"/>
    <property type="evidence" value="ECO:0007669"/>
    <property type="project" value="UniProtKB-KW"/>
</dbReference>
<reference evidence="10" key="1">
    <citation type="journal article" date="2020" name="Stud. Mycol.">
        <title>101 Dothideomycetes genomes: a test case for predicting lifestyles and emergence of pathogens.</title>
        <authorList>
            <person name="Haridas S."/>
            <person name="Albert R."/>
            <person name="Binder M."/>
            <person name="Bloem J."/>
            <person name="Labutti K."/>
            <person name="Salamov A."/>
            <person name="Andreopoulos B."/>
            <person name="Baker S."/>
            <person name="Barry K."/>
            <person name="Bills G."/>
            <person name="Bluhm B."/>
            <person name="Cannon C."/>
            <person name="Castanera R."/>
            <person name="Culley D."/>
            <person name="Daum C."/>
            <person name="Ezra D."/>
            <person name="Gonzalez J."/>
            <person name="Henrissat B."/>
            <person name="Kuo A."/>
            <person name="Liang C."/>
            <person name="Lipzen A."/>
            <person name="Lutzoni F."/>
            <person name="Magnuson J."/>
            <person name="Mondo S."/>
            <person name="Nolan M."/>
            <person name="Ohm R."/>
            <person name="Pangilinan J."/>
            <person name="Park H.-J."/>
            <person name="Ramirez L."/>
            <person name="Alfaro M."/>
            <person name="Sun H."/>
            <person name="Tritt A."/>
            <person name="Yoshinaga Y."/>
            <person name="Zwiers L.-H."/>
            <person name="Turgeon B."/>
            <person name="Goodwin S."/>
            <person name="Spatafora J."/>
            <person name="Crous P."/>
            <person name="Grigoriev I."/>
        </authorList>
    </citation>
    <scope>NUCLEOTIDE SEQUENCE</scope>
    <source>
        <strain evidence="10">CBS 121739</strain>
    </source>
</reference>
<dbReference type="Gene3D" id="3.30.1960.10">
    <property type="entry name" value="tRNA wybutosine-synthesizing-like"/>
    <property type="match status" value="1"/>
</dbReference>
<sequence length="320" mass="35627">MPSNFDAKKSRILKQLAEPCESYNDSSPKGTIDEPIRSLIDDINNREGFVTTSSCSGRISVFLEGSRPVEKADVQANSQADTIRSSVGGKGGGSWRFVSHKPVKLCNENSEVDLHNAFGMHPKQKLPSDMESSTRYVHLKFEAMILHVLSATNTYAQEMLAAALASGFRESGAVGLSSSTQQESTPTVAVRSTGLGFDAIIGYEICEDGVQRIQSLVDESYLRILVGIANSRFRINSERIARFRDSLFRVRLSNIIDEGNQFKATVWEDPVARRERKRQEGLQRQQRQQFEKLCTKEDVLGQDVYKVHLSETSSPYPSPS</sequence>
<dbReference type="InterPro" id="IPR003827">
    <property type="entry name" value="tRNA_yW-synthesising"/>
</dbReference>
<dbReference type="AlphaFoldDB" id="A0A6A6VVM0"/>
<comment type="catalytic activity">
    <reaction evidence="8">
        <text>4-demethyl-7-[(3S)-3-amino-3-carboxypropyl]wyosine(37) in tRNA(Phe) + S-adenosyl-L-methionine = 7-[(3S)-3-amino-3-carboxypropyl]wyosine(37) in tRNA(Phe) + S-adenosyl-L-homocysteine + H(+)</text>
        <dbReference type="Rhea" id="RHEA:36635"/>
        <dbReference type="Rhea" id="RHEA-COMP:10378"/>
        <dbReference type="Rhea" id="RHEA-COMP:10379"/>
        <dbReference type="ChEBI" id="CHEBI:15378"/>
        <dbReference type="ChEBI" id="CHEBI:57856"/>
        <dbReference type="ChEBI" id="CHEBI:59789"/>
        <dbReference type="ChEBI" id="CHEBI:73543"/>
        <dbReference type="ChEBI" id="CHEBI:73550"/>
        <dbReference type="EC" id="2.1.1.282"/>
    </reaction>
</comment>
<evidence type="ECO:0000256" key="7">
    <source>
        <dbReference type="ARBA" id="ARBA00030554"/>
    </source>
</evidence>
<name>A0A6A6VVM0_9PEZI</name>
<evidence type="ECO:0000259" key="9">
    <source>
        <dbReference type="Pfam" id="PF02676"/>
    </source>
</evidence>
<evidence type="ECO:0000256" key="1">
    <source>
        <dbReference type="ARBA" id="ARBA00008569"/>
    </source>
</evidence>
<keyword evidence="4" id="KW-0808">Transferase</keyword>
<keyword evidence="11" id="KW-1185">Reference proteome</keyword>
<evidence type="ECO:0000256" key="6">
    <source>
        <dbReference type="ARBA" id="ARBA00022694"/>
    </source>
</evidence>
<evidence type="ECO:0000256" key="3">
    <source>
        <dbReference type="ARBA" id="ARBA00022603"/>
    </source>
</evidence>
<dbReference type="EC" id="2.1.1.282" evidence="2"/>
<dbReference type="Proteomes" id="UP000799437">
    <property type="component" value="Unassembled WGS sequence"/>
</dbReference>
<accession>A0A6A6VVM0</accession>